<dbReference type="GO" id="GO:0000976">
    <property type="term" value="F:transcription cis-regulatory region binding"/>
    <property type="evidence" value="ECO:0007669"/>
    <property type="project" value="InterPro"/>
</dbReference>
<keyword evidence="7" id="KW-1185">Reference proteome</keyword>
<feature type="region of interest" description="Disordered" evidence="4">
    <location>
        <begin position="49"/>
        <end position="78"/>
    </location>
</feature>
<dbReference type="GO" id="GO:0090575">
    <property type="term" value="C:RNA polymerase II transcription regulator complex"/>
    <property type="evidence" value="ECO:0007669"/>
    <property type="project" value="TreeGrafter"/>
</dbReference>
<dbReference type="Proteomes" id="UP000266188">
    <property type="component" value="Unassembled WGS sequence"/>
</dbReference>
<organism evidence="6 7">
    <name type="scientific">Aspergillus sclerotialis</name>
    <dbReference type="NCBI Taxonomy" id="2070753"/>
    <lineage>
        <taxon>Eukaryota</taxon>
        <taxon>Fungi</taxon>
        <taxon>Dikarya</taxon>
        <taxon>Ascomycota</taxon>
        <taxon>Pezizomycotina</taxon>
        <taxon>Eurotiomycetes</taxon>
        <taxon>Eurotiomycetidae</taxon>
        <taxon>Eurotiales</taxon>
        <taxon>Aspergillaceae</taxon>
        <taxon>Aspergillus</taxon>
        <taxon>Aspergillus subgen. Polypaecilum</taxon>
    </lineage>
</organism>
<dbReference type="OrthoDB" id="2285533at2759"/>
<keyword evidence="3" id="KW-0175">Coiled coil</keyword>
<evidence type="ECO:0000256" key="3">
    <source>
        <dbReference type="SAM" id="Coils"/>
    </source>
</evidence>
<feature type="coiled-coil region" evidence="3">
    <location>
        <begin position="88"/>
        <end position="115"/>
    </location>
</feature>
<feature type="domain" description="BZIP" evidence="5">
    <location>
        <begin position="69"/>
        <end position="83"/>
    </location>
</feature>
<dbReference type="SUPFAM" id="SSF57959">
    <property type="entry name" value="Leucine zipper domain"/>
    <property type="match status" value="1"/>
</dbReference>
<feature type="compositionally biased region" description="Low complexity" evidence="4">
    <location>
        <begin position="204"/>
        <end position="219"/>
    </location>
</feature>
<evidence type="ECO:0000256" key="1">
    <source>
        <dbReference type="ARBA" id="ARBA00004123"/>
    </source>
</evidence>
<evidence type="ECO:0000256" key="2">
    <source>
        <dbReference type="ARBA" id="ARBA00023242"/>
    </source>
</evidence>
<dbReference type="CDD" id="cd14688">
    <property type="entry name" value="bZIP_YAP"/>
    <property type="match status" value="1"/>
</dbReference>
<feature type="compositionally biased region" description="Polar residues" evidence="4">
    <location>
        <begin position="258"/>
        <end position="279"/>
    </location>
</feature>
<dbReference type="AlphaFoldDB" id="A0A3A2Z4C1"/>
<dbReference type="InterPro" id="IPR050936">
    <property type="entry name" value="AP-1-like"/>
</dbReference>
<dbReference type="PANTHER" id="PTHR40621:SF9">
    <property type="entry name" value="MEAB PROTEIN"/>
    <property type="match status" value="1"/>
</dbReference>
<feature type="region of interest" description="Disordered" evidence="4">
    <location>
        <begin position="1"/>
        <end position="24"/>
    </location>
</feature>
<feature type="region of interest" description="Disordered" evidence="4">
    <location>
        <begin position="304"/>
        <end position="346"/>
    </location>
</feature>
<dbReference type="Gene3D" id="1.20.5.170">
    <property type="match status" value="1"/>
</dbReference>
<dbReference type="EMBL" id="MVGC01000680">
    <property type="protein sequence ID" value="RJE17889.1"/>
    <property type="molecule type" value="Genomic_DNA"/>
</dbReference>
<gene>
    <name evidence="6" type="ORF">PHISCL_09771</name>
</gene>
<evidence type="ECO:0000259" key="5">
    <source>
        <dbReference type="PROSITE" id="PS00036"/>
    </source>
</evidence>
<dbReference type="InterPro" id="IPR046347">
    <property type="entry name" value="bZIP_sf"/>
</dbReference>
<comment type="caution">
    <text evidence="6">The sequence shown here is derived from an EMBL/GenBank/DDBJ whole genome shotgun (WGS) entry which is preliminary data.</text>
</comment>
<dbReference type="InterPro" id="IPR004827">
    <property type="entry name" value="bZIP"/>
</dbReference>
<proteinExistence type="predicted"/>
<accession>A0A3A2Z4C1</accession>
<evidence type="ECO:0000256" key="4">
    <source>
        <dbReference type="SAM" id="MobiDB-lite"/>
    </source>
</evidence>
<protein>
    <submittedName>
        <fullName evidence="6">B-zip transcription factor</fullName>
    </submittedName>
</protein>
<evidence type="ECO:0000313" key="6">
    <source>
        <dbReference type="EMBL" id="RJE17889.1"/>
    </source>
</evidence>
<keyword evidence="2" id="KW-0539">Nucleus</keyword>
<name>A0A3A2Z4C1_9EURO</name>
<feature type="compositionally biased region" description="Polar residues" evidence="4">
    <location>
        <begin position="1"/>
        <end position="14"/>
    </location>
</feature>
<sequence>MVATLEASNPTQNEEAMDTVVPKNEPVLEGSISSMSTPEAEVETLTQDVAQTQKRKGGRKPIYATSEERKQRNRQAQAAFRERRTEYIRQLETTIKRNEEALQTLQQNHRSAADECLMLRYKNSLLERILLEKGIDVQSELRLKSAGGGPAKPNPMLSKPPAVDRAAVNRNPVQRQPGIAPKEPFSMSQYRDGAYGMPSPQFQPTPSSHVSSPSHTKSPGFALQGAISPVDSHGPSRPQILPQPRNLGQPSPPMGMRQSESTDPKSNIPGTGPRSSRVSSAYYPSPFQKHYDQLEQEYDAQADLADEEHDSSVGASPFVAGFNSTSTAPGSHAIPNFNPPQEAGNGTYSHTDHLLGNYDPILDADPFGLSATTNRITHAINCFTLHSHEIKDVQNSYEKPKRIVTSVTEDMKIKSFENISMARR</sequence>
<comment type="subcellular location">
    <subcellularLocation>
        <location evidence="1">Nucleus</location>
    </subcellularLocation>
</comment>
<dbReference type="GO" id="GO:0001228">
    <property type="term" value="F:DNA-binding transcription activator activity, RNA polymerase II-specific"/>
    <property type="evidence" value="ECO:0007669"/>
    <property type="project" value="TreeGrafter"/>
</dbReference>
<evidence type="ECO:0000313" key="7">
    <source>
        <dbReference type="Proteomes" id="UP000266188"/>
    </source>
</evidence>
<dbReference type="PANTHER" id="PTHR40621">
    <property type="entry name" value="TRANSCRIPTION FACTOR KAPC-RELATED"/>
    <property type="match status" value="1"/>
</dbReference>
<feature type="region of interest" description="Disordered" evidence="4">
    <location>
        <begin position="171"/>
        <end position="283"/>
    </location>
</feature>
<dbReference type="STRING" id="2070753.A0A3A2Z4C1"/>
<dbReference type="PROSITE" id="PS00036">
    <property type="entry name" value="BZIP_BASIC"/>
    <property type="match status" value="1"/>
</dbReference>
<reference evidence="7" key="1">
    <citation type="submission" date="2017-02" db="EMBL/GenBank/DDBJ databases">
        <authorList>
            <person name="Tafer H."/>
            <person name="Lopandic K."/>
        </authorList>
    </citation>
    <scope>NUCLEOTIDE SEQUENCE [LARGE SCALE GENOMIC DNA]</scope>
    <source>
        <strain evidence="7">CBS 366.77</strain>
    </source>
</reference>